<keyword evidence="1" id="KW-0812">Transmembrane</keyword>
<evidence type="ECO:0000256" key="1">
    <source>
        <dbReference type="SAM" id="Phobius"/>
    </source>
</evidence>
<gene>
    <name evidence="2" type="ORF">XYLVIOL_LOCUS9540</name>
</gene>
<feature type="transmembrane region" description="Helical" evidence="1">
    <location>
        <begin position="89"/>
        <end position="109"/>
    </location>
</feature>
<dbReference type="Proteomes" id="UP001642520">
    <property type="component" value="Unassembled WGS sequence"/>
</dbReference>
<name>A0ABP1PAT7_XYLVO</name>
<sequence>MFQEDLKDDDIESGEEAYDYDKFKSEYEEQIETSNKTLNFTDKEEQETYEKEALKKLVDFKNCTKATGIECLIHNYEEQKDKPIAKKTLWKVWLIIKIWFLIYICLAILCWCQKGWCCWCFRWKFCFPKKRILFAKQYYANNPPGVLSVQIKGKKKETIIYESTEIEEDMYEKFEAAIRNI</sequence>
<keyword evidence="1" id="KW-1133">Transmembrane helix</keyword>
<keyword evidence="3" id="KW-1185">Reference proteome</keyword>
<evidence type="ECO:0000313" key="2">
    <source>
        <dbReference type="EMBL" id="CAL7949701.1"/>
    </source>
</evidence>
<protein>
    <submittedName>
        <fullName evidence="2">Uncharacterized protein</fullName>
    </submittedName>
</protein>
<organism evidence="2 3">
    <name type="scientific">Xylocopa violacea</name>
    <name type="common">Violet carpenter bee</name>
    <name type="synonym">Apis violacea</name>
    <dbReference type="NCBI Taxonomy" id="135666"/>
    <lineage>
        <taxon>Eukaryota</taxon>
        <taxon>Metazoa</taxon>
        <taxon>Ecdysozoa</taxon>
        <taxon>Arthropoda</taxon>
        <taxon>Hexapoda</taxon>
        <taxon>Insecta</taxon>
        <taxon>Pterygota</taxon>
        <taxon>Neoptera</taxon>
        <taxon>Endopterygota</taxon>
        <taxon>Hymenoptera</taxon>
        <taxon>Apocrita</taxon>
        <taxon>Aculeata</taxon>
        <taxon>Apoidea</taxon>
        <taxon>Anthophila</taxon>
        <taxon>Apidae</taxon>
        <taxon>Xylocopa</taxon>
        <taxon>Xylocopa</taxon>
    </lineage>
</organism>
<reference evidence="2 3" key="1">
    <citation type="submission" date="2024-08" db="EMBL/GenBank/DDBJ databases">
        <authorList>
            <person name="Will J Nash"/>
            <person name="Angela Man"/>
            <person name="Seanna McTaggart"/>
            <person name="Kendall Baker"/>
            <person name="Tom Barker"/>
            <person name="Leah Catchpole"/>
            <person name="Alex Durrant"/>
            <person name="Karim Gharbi"/>
            <person name="Naomi Irish"/>
            <person name="Gemy Kaithakottil"/>
            <person name="Debby Ku"/>
            <person name="Aaliyah Providence"/>
            <person name="Felix Shaw"/>
            <person name="David Swarbreck"/>
            <person name="Chris Watkins"/>
            <person name="Ann M. McCartney"/>
            <person name="Giulio Formenti"/>
            <person name="Alice Mouton"/>
            <person name="Noel Vella"/>
            <person name="Bjorn M von Reumont"/>
            <person name="Adriana Vella"/>
            <person name="Wilfried Haerty"/>
        </authorList>
    </citation>
    <scope>NUCLEOTIDE SEQUENCE [LARGE SCALE GENOMIC DNA]</scope>
</reference>
<dbReference type="EMBL" id="CAXAJV020001300">
    <property type="protein sequence ID" value="CAL7949701.1"/>
    <property type="molecule type" value="Genomic_DNA"/>
</dbReference>
<proteinExistence type="predicted"/>
<comment type="caution">
    <text evidence="2">The sequence shown here is derived from an EMBL/GenBank/DDBJ whole genome shotgun (WGS) entry which is preliminary data.</text>
</comment>
<evidence type="ECO:0000313" key="3">
    <source>
        <dbReference type="Proteomes" id="UP001642520"/>
    </source>
</evidence>
<keyword evidence="1" id="KW-0472">Membrane</keyword>
<accession>A0ABP1PAT7</accession>